<reference evidence="1 2" key="1">
    <citation type="submission" date="2015-01" db="EMBL/GenBank/DDBJ databases">
        <title>Evolution of Trichinella species and genotypes.</title>
        <authorList>
            <person name="Korhonen P.K."/>
            <person name="Edoardo P."/>
            <person name="Giuseppe L.R."/>
            <person name="Gasser R.B."/>
        </authorList>
    </citation>
    <scope>NUCLEOTIDE SEQUENCE [LARGE SCALE GENOMIC DNA]</scope>
    <source>
        <strain evidence="1">ISS3</strain>
    </source>
</reference>
<proteinExistence type="predicted"/>
<dbReference type="EMBL" id="JYDH01000063">
    <property type="protein sequence ID" value="KRY34672.1"/>
    <property type="molecule type" value="Genomic_DNA"/>
</dbReference>
<evidence type="ECO:0000313" key="2">
    <source>
        <dbReference type="Proteomes" id="UP000054776"/>
    </source>
</evidence>
<protein>
    <submittedName>
        <fullName evidence="1">Uncharacterized protein</fullName>
    </submittedName>
</protein>
<name>A0A0V1BCF1_TRISP</name>
<comment type="caution">
    <text evidence="1">The sequence shown here is derived from an EMBL/GenBank/DDBJ whole genome shotgun (WGS) entry which is preliminary data.</text>
</comment>
<dbReference type="Proteomes" id="UP000054776">
    <property type="component" value="Unassembled WGS sequence"/>
</dbReference>
<dbReference type="AlphaFoldDB" id="A0A0V1BCF1"/>
<accession>A0A0V1BCF1</accession>
<organism evidence="1 2">
    <name type="scientific">Trichinella spiralis</name>
    <name type="common">Trichina worm</name>
    <dbReference type="NCBI Taxonomy" id="6334"/>
    <lineage>
        <taxon>Eukaryota</taxon>
        <taxon>Metazoa</taxon>
        <taxon>Ecdysozoa</taxon>
        <taxon>Nematoda</taxon>
        <taxon>Enoplea</taxon>
        <taxon>Dorylaimia</taxon>
        <taxon>Trichinellida</taxon>
        <taxon>Trichinellidae</taxon>
        <taxon>Trichinella</taxon>
    </lineage>
</organism>
<keyword evidence="2" id="KW-1185">Reference proteome</keyword>
<dbReference type="InParanoid" id="A0A0V1BCF1"/>
<gene>
    <name evidence="1" type="ORF">T01_5504</name>
</gene>
<sequence>MDVAFLNFLEDEIEINCKMRNKFLQLENNKLQIYENSKFSNSIEQENMRMLYKKKHQCPTFLNWHIIPLLEQKPIYAEYEQNCLFSEDKNGHMLITAIL</sequence>
<evidence type="ECO:0000313" key="1">
    <source>
        <dbReference type="EMBL" id="KRY34672.1"/>
    </source>
</evidence>